<keyword evidence="1 3" id="KW-0547">Nucleotide-binding</keyword>
<feature type="binding site" evidence="3">
    <location>
        <begin position="101"/>
        <end position="108"/>
    </location>
    <ligand>
        <name>ATP</name>
        <dbReference type="ChEBI" id="CHEBI:30616"/>
    </ligand>
</feature>
<dbReference type="AlphaFoldDB" id="A0A132NZW4"/>
<sequence>MISSMSGDNIKVIVRCRPLNARETRENALNIIRMDESSAQVIVDPPEQEKSATQAKKVPRTFTFDAVYDQTSCNYGIFQASFKPLIDAVLEGFNSTIFAYGQTGAGKTWTMGGNKEEPGAIPNSFKHLFDAINSSSSNQNFLVIGSYLELYNEEIRDLIKNNTKLPLKEDKTRGIYIDGLSMHRVTTAAELSALMDKGFANRHVAATQMNDTSSRSHSIFMVRIECSEVIDNKEVIRVGKLNLVDLAGSERQSKTGATGETLVEGAKINLSLSALGLVISKLVEGATHIPYRDSKLTRLLQDSLGGNSKTLMCANISPASTNYDETMSTLRYADRAKQIKNKPRINEDPKDAQIRQLRDHIARLEAQLAEAQANGAKPMDVLRIGKNLMKAINGDELNLDGTLQSTIGTKHAEGNEGESDGESTEEEIVFVEDEASRKAADEFESKRRALAEAKQKRESELEQKEALNKEAIVTLTDLKSQLSAIKNSVFVVKQLEIKNKVLDKAQQKLTTRQEKHNALQQALQHKQNEHQTKTAEVLSAVEKLERFKADIAKTEAEINEVNQEIDDITEQHALSIEEERRELKEVDKRSALLDAIIQAFIPQCEVTKAEALAEYDEEAMKWVISPEKVDKEHQMLLKRVRHTQILYPSGSTKPVFFGKGRDNRGFVNFSQLSGNILELEPELPERMTVGEEMDGYQSYGMDEDEAHDAQLQMFYSQIDTYE</sequence>
<proteinExistence type="inferred from homology"/>
<dbReference type="InterPro" id="IPR027417">
    <property type="entry name" value="P-loop_NTPase"/>
</dbReference>
<evidence type="ECO:0000313" key="7">
    <source>
        <dbReference type="EMBL" id="KWX15619.1"/>
    </source>
</evidence>
<dbReference type="VEuPathDB" id="GiardiaDB:QR46_0339"/>
<evidence type="ECO:0000256" key="4">
    <source>
        <dbReference type="RuleBase" id="RU000394"/>
    </source>
</evidence>
<dbReference type="InterPro" id="IPR001752">
    <property type="entry name" value="Kinesin_motor_dom"/>
</dbReference>
<accession>A0A132NZW4</accession>
<evidence type="ECO:0000256" key="5">
    <source>
        <dbReference type="SAM" id="Coils"/>
    </source>
</evidence>
<dbReference type="InterPro" id="IPR036961">
    <property type="entry name" value="Kinesin_motor_dom_sf"/>
</dbReference>
<evidence type="ECO:0000256" key="1">
    <source>
        <dbReference type="ARBA" id="ARBA00022741"/>
    </source>
</evidence>
<dbReference type="InterPro" id="IPR027640">
    <property type="entry name" value="Kinesin-like_fam"/>
</dbReference>
<dbReference type="GO" id="GO:0005874">
    <property type="term" value="C:microtubule"/>
    <property type="evidence" value="ECO:0007669"/>
    <property type="project" value="UniProtKB-KW"/>
</dbReference>
<dbReference type="InterPro" id="IPR019821">
    <property type="entry name" value="Kinesin_motor_CS"/>
</dbReference>
<evidence type="ECO:0000313" key="8">
    <source>
        <dbReference type="Proteomes" id="UP000070089"/>
    </source>
</evidence>
<comment type="caution">
    <text evidence="7">The sequence shown here is derived from an EMBL/GenBank/DDBJ whole genome shotgun (WGS) entry which is preliminary data.</text>
</comment>
<dbReference type="Pfam" id="PF00225">
    <property type="entry name" value="Kinesin"/>
    <property type="match status" value="1"/>
</dbReference>
<dbReference type="PANTHER" id="PTHR47969">
    <property type="entry name" value="CHROMOSOME-ASSOCIATED KINESIN KIF4A-RELATED"/>
    <property type="match status" value="1"/>
</dbReference>
<dbReference type="GO" id="GO:0005524">
    <property type="term" value="F:ATP binding"/>
    <property type="evidence" value="ECO:0007669"/>
    <property type="project" value="UniProtKB-UniRule"/>
</dbReference>
<reference evidence="7 8" key="1">
    <citation type="journal article" date="2015" name="Mol. Biochem. Parasitol.">
        <title>Identification of polymorphic genes for use in assemblage B genotyping assays through comparative genomics of multiple assemblage B Giardia duodenalis isolates.</title>
        <authorList>
            <person name="Wielinga C."/>
            <person name="Thompson R.C."/>
            <person name="Monis P."/>
            <person name="Ryan U."/>
        </authorList>
    </citation>
    <scope>NUCLEOTIDE SEQUENCE [LARGE SCALE GENOMIC DNA]</scope>
    <source>
        <strain evidence="7 8">BAH15c1</strain>
    </source>
</reference>
<dbReference type="OrthoDB" id="3176171at2759"/>
<dbReference type="GO" id="GO:0003777">
    <property type="term" value="F:microtubule motor activity"/>
    <property type="evidence" value="ECO:0007669"/>
    <property type="project" value="InterPro"/>
</dbReference>
<dbReference type="Gene3D" id="3.40.850.10">
    <property type="entry name" value="Kinesin motor domain"/>
    <property type="match status" value="1"/>
</dbReference>
<dbReference type="PROSITE" id="PS50067">
    <property type="entry name" value="KINESIN_MOTOR_2"/>
    <property type="match status" value="1"/>
</dbReference>
<dbReference type="EMBL" id="JXTI01000005">
    <property type="protein sequence ID" value="KWX15619.1"/>
    <property type="molecule type" value="Genomic_DNA"/>
</dbReference>
<keyword evidence="2 3" id="KW-0067">ATP-binding</keyword>
<organism evidence="7 8">
    <name type="scientific">Giardia duodenalis assemblage B</name>
    <dbReference type="NCBI Taxonomy" id="1394984"/>
    <lineage>
        <taxon>Eukaryota</taxon>
        <taxon>Metamonada</taxon>
        <taxon>Diplomonadida</taxon>
        <taxon>Hexamitidae</taxon>
        <taxon>Giardiinae</taxon>
        <taxon>Giardia</taxon>
    </lineage>
</organism>
<dbReference type="PROSITE" id="PS00411">
    <property type="entry name" value="KINESIN_MOTOR_1"/>
    <property type="match status" value="1"/>
</dbReference>
<comment type="similarity">
    <text evidence="3 4">Belongs to the TRAFAC class myosin-kinesin ATPase superfamily. Kinesin family.</text>
</comment>
<name>A0A132NZW4_GIAIN</name>
<dbReference type="GO" id="GO:0007018">
    <property type="term" value="P:microtubule-based movement"/>
    <property type="evidence" value="ECO:0007669"/>
    <property type="project" value="InterPro"/>
</dbReference>
<protein>
    <recommendedName>
        <fullName evidence="4">Kinesin-like protein</fullName>
    </recommendedName>
</protein>
<dbReference type="FunFam" id="3.40.850.10:FF:000082">
    <property type="entry name" value="OSM3-like kinesin"/>
    <property type="match status" value="1"/>
</dbReference>
<feature type="domain" description="Kinesin motor" evidence="6">
    <location>
        <begin position="9"/>
        <end position="339"/>
    </location>
</feature>
<dbReference type="Proteomes" id="UP000070089">
    <property type="component" value="Unassembled WGS sequence"/>
</dbReference>
<dbReference type="SUPFAM" id="SSF52540">
    <property type="entry name" value="P-loop containing nucleoside triphosphate hydrolases"/>
    <property type="match status" value="1"/>
</dbReference>
<evidence type="ECO:0000256" key="3">
    <source>
        <dbReference type="PROSITE-ProRule" id="PRU00283"/>
    </source>
</evidence>
<feature type="coiled-coil region" evidence="5">
    <location>
        <begin position="436"/>
        <end position="578"/>
    </location>
</feature>
<keyword evidence="3 4" id="KW-0505">Motor protein</keyword>
<evidence type="ECO:0000259" key="6">
    <source>
        <dbReference type="PROSITE" id="PS50067"/>
    </source>
</evidence>
<keyword evidence="5" id="KW-0175">Coiled coil</keyword>
<dbReference type="GO" id="GO:0008017">
    <property type="term" value="F:microtubule binding"/>
    <property type="evidence" value="ECO:0007669"/>
    <property type="project" value="InterPro"/>
</dbReference>
<keyword evidence="4" id="KW-0493">Microtubule</keyword>
<gene>
    <name evidence="7" type="ORF">QR46_0339</name>
</gene>
<dbReference type="SMART" id="SM00129">
    <property type="entry name" value="KISc"/>
    <property type="match status" value="1"/>
</dbReference>
<dbReference type="PRINTS" id="PR00380">
    <property type="entry name" value="KINESINHEAVY"/>
</dbReference>
<evidence type="ECO:0000256" key="2">
    <source>
        <dbReference type="ARBA" id="ARBA00022840"/>
    </source>
</evidence>